<keyword evidence="2" id="KW-1185">Reference proteome</keyword>
<reference evidence="1 2" key="1">
    <citation type="submission" date="2014-01" db="EMBL/GenBank/DDBJ databases">
        <title>Full genme sequencing of cellulolytic bacterium Gynuella sunshinyii YC6258T gen. nov., sp. nov.</title>
        <authorList>
            <person name="Khan H."/>
            <person name="Chung E.J."/>
            <person name="Chung Y.R."/>
        </authorList>
    </citation>
    <scope>NUCLEOTIDE SEQUENCE [LARGE SCALE GENOMIC DNA]</scope>
    <source>
        <strain evidence="1 2">YC6258</strain>
    </source>
</reference>
<evidence type="ECO:0000313" key="1">
    <source>
        <dbReference type="EMBL" id="AJQ96739.1"/>
    </source>
</evidence>
<dbReference type="OrthoDB" id="6195999at2"/>
<dbReference type="RefSeq" id="WP_044618673.1">
    <property type="nucleotide sequence ID" value="NZ_CP007142.1"/>
</dbReference>
<accession>A0A0C5W268</accession>
<sequence length="107" mass="12459">MSITILQATQEIDDLLPLLDRAYWEANSIDHKDTIHNVIWLLTQEAIELHKVSIQDGHYRYEPVTETIRHALPQMRYLVENLSEVCRRTNTHKVLSPALHSAITIFD</sequence>
<dbReference type="KEGG" id="gsn:YC6258_04707"/>
<dbReference type="EMBL" id="CP007142">
    <property type="protein sequence ID" value="AJQ96739.1"/>
    <property type="molecule type" value="Genomic_DNA"/>
</dbReference>
<dbReference type="Proteomes" id="UP000032266">
    <property type="component" value="Chromosome"/>
</dbReference>
<protein>
    <submittedName>
        <fullName evidence="1">Uncharacterized protein</fullName>
    </submittedName>
</protein>
<name>A0A0C5W268_9GAMM</name>
<dbReference type="HOGENOM" id="CLU_2069810_0_0_6"/>
<evidence type="ECO:0000313" key="2">
    <source>
        <dbReference type="Proteomes" id="UP000032266"/>
    </source>
</evidence>
<gene>
    <name evidence="1" type="ORF">YC6258_04707</name>
</gene>
<proteinExistence type="predicted"/>
<dbReference type="STRING" id="1445510.YC6258_04707"/>
<dbReference type="AlphaFoldDB" id="A0A0C5W268"/>
<organism evidence="1 2">
    <name type="scientific">Gynuella sunshinyii YC6258</name>
    <dbReference type="NCBI Taxonomy" id="1445510"/>
    <lineage>
        <taxon>Bacteria</taxon>
        <taxon>Pseudomonadati</taxon>
        <taxon>Pseudomonadota</taxon>
        <taxon>Gammaproteobacteria</taxon>
        <taxon>Oceanospirillales</taxon>
        <taxon>Saccharospirillaceae</taxon>
        <taxon>Gynuella</taxon>
    </lineage>
</organism>